<dbReference type="EMBL" id="JANFFA010000001">
    <property type="protein sequence ID" value="MDQ2093827.1"/>
    <property type="molecule type" value="Genomic_DNA"/>
</dbReference>
<keyword evidence="1" id="KW-0812">Transmembrane</keyword>
<protein>
    <submittedName>
        <fullName evidence="2">Uncharacterized protein</fullName>
    </submittedName>
</protein>
<feature type="transmembrane region" description="Helical" evidence="1">
    <location>
        <begin position="56"/>
        <end position="80"/>
    </location>
</feature>
<reference evidence="2" key="1">
    <citation type="submission" date="2022-07" db="EMBL/GenBank/DDBJ databases">
        <authorList>
            <person name="Otstavnykh N."/>
            <person name="Isaeva M."/>
            <person name="Bystritskaya E."/>
        </authorList>
    </citation>
    <scope>NUCLEOTIDE SEQUENCE</scope>
    <source>
        <strain evidence="2">10Alg 79</strain>
    </source>
</reference>
<keyword evidence="1" id="KW-0472">Membrane</keyword>
<evidence type="ECO:0000313" key="3">
    <source>
        <dbReference type="Proteomes" id="UP001227162"/>
    </source>
</evidence>
<proteinExistence type="predicted"/>
<sequence>MSPFYQMLLIISGLCLPFFLLPWRYALRLAWAESIAGVLIWRLVPRVAASDMNVGTTILQATFAMVLVAVAMAFLTRLAIEAVRRARAGQPLYEAMPRIDRILALLTGATLAFIYFIALGWIFAGKGNVIALHAGLVVIAGALFWLAWRRGPGPARWSAAAMGATMLILVLGSLAYPWVMLRSATAVAGNAPYCIHLNQQGRFAQSPMDLTFLTADKQRLTPHMTLVIVGKPQLRMAGPHYGPHVWSYYRMQFQNETYALPGPTCPEGGETSGILWAARS</sequence>
<evidence type="ECO:0000256" key="1">
    <source>
        <dbReference type="SAM" id="Phobius"/>
    </source>
</evidence>
<dbReference type="AlphaFoldDB" id="A0AAJ1UCV1"/>
<reference evidence="2" key="2">
    <citation type="submission" date="2023-04" db="EMBL/GenBank/DDBJ databases">
        <title>'Rhodoalgimonas zhirmunskyi' gen. nov., isolated from a red alga.</title>
        <authorList>
            <person name="Nedashkovskaya O.I."/>
            <person name="Otstavnykh N.Y."/>
            <person name="Bystritskaya E.P."/>
            <person name="Balabanova L.A."/>
            <person name="Isaeva M.P."/>
        </authorList>
    </citation>
    <scope>NUCLEOTIDE SEQUENCE</scope>
    <source>
        <strain evidence="2">10Alg 79</strain>
    </source>
</reference>
<feature type="transmembrane region" description="Helical" evidence="1">
    <location>
        <begin position="101"/>
        <end position="124"/>
    </location>
</feature>
<feature type="transmembrane region" description="Helical" evidence="1">
    <location>
        <begin position="160"/>
        <end position="179"/>
    </location>
</feature>
<name>A0AAJ1UCV1_9RHOB</name>
<evidence type="ECO:0000313" key="2">
    <source>
        <dbReference type="EMBL" id="MDQ2093827.1"/>
    </source>
</evidence>
<comment type="caution">
    <text evidence="2">The sequence shown here is derived from an EMBL/GenBank/DDBJ whole genome shotgun (WGS) entry which is preliminary data.</text>
</comment>
<feature type="transmembrane region" description="Helical" evidence="1">
    <location>
        <begin position="130"/>
        <end position="148"/>
    </location>
</feature>
<accession>A0AAJ1UCV1</accession>
<keyword evidence="3" id="KW-1185">Reference proteome</keyword>
<dbReference type="Proteomes" id="UP001227162">
    <property type="component" value="Unassembled WGS sequence"/>
</dbReference>
<gene>
    <name evidence="2" type="ORF">NOI20_06865</name>
</gene>
<keyword evidence="1" id="KW-1133">Transmembrane helix</keyword>
<organism evidence="2 3">
    <name type="scientific">Rhodalgimonas zhirmunskyi</name>
    <dbReference type="NCBI Taxonomy" id="2964767"/>
    <lineage>
        <taxon>Bacteria</taxon>
        <taxon>Pseudomonadati</taxon>
        <taxon>Pseudomonadota</taxon>
        <taxon>Alphaproteobacteria</taxon>
        <taxon>Rhodobacterales</taxon>
        <taxon>Roseobacteraceae</taxon>
        <taxon>Rhodalgimonas</taxon>
    </lineage>
</organism>